<keyword evidence="2" id="KW-1185">Reference proteome</keyword>
<organism evidence="1 2">
    <name type="scientific">Chitiniphilus purpureus</name>
    <dbReference type="NCBI Taxonomy" id="2981137"/>
    <lineage>
        <taxon>Bacteria</taxon>
        <taxon>Pseudomonadati</taxon>
        <taxon>Pseudomonadota</taxon>
        <taxon>Betaproteobacteria</taxon>
        <taxon>Neisseriales</taxon>
        <taxon>Chitinibacteraceae</taxon>
        <taxon>Chitiniphilus</taxon>
    </lineage>
</organism>
<dbReference type="Pfam" id="PF18143">
    <property type="entry name" value="HAD_SAK_2"/>
    <property type="match status" value="1"/>
</dbReference>
<dbReference type="Proteomes" id="UP001061302">
    <property type="component" value="Chromosome"/>
</dbReference>
<evidence type="ECO:0000313" key="1">
    <source>
        <dbReference type="EMBL" id="UXY16641.1"/>
    </source>
</evidence>
<protein>
    <submittedName>
        <fullName evidence="1">HAD domain-containing protein</fullName>
    </submittedName>
</protein>
<dbReference type="EMBL" id="CP106753">
    <property type="protein sequence ID" value="UXY16641.1"/>
    <property type="molecule type" value="Genomic_DNA"/>
</dbReference>
<proteinExistence type="predicted"/>
<accession>A0ABY6DUB2</accession>
<gene>
    <name evidence="1" type="ORF">N8I74_06375</name>
</gene>
<evidence type="ECO:0000313" key="2">
    <source>
        <dbReference type="Proteomes" id="UP001061302"/>
    </source>
</evidence>
<sequence>MFAKPKSEARMPRKTSKRQVLYLDYDQVLHGTDVVLTSHGPAATQSGVALFEHAEMLDQLLRPYPAVEIVLSTSWVPHLGFEAAVRALPVEALRRRVTGSTFEPQLDDARAFLALLRGQQVLLHVKRYGIQSWLAIDDRSEGFEGCRQRLVHCQQSVGLGAADVQAQLEKRLQAEFGGS</sequence>
<dbReference type="RefSeq" id="WP_263126023.1">
    <property type="nucleotide sequence ID" value="NZ_CP106753.1"/>
</dbReference>
<reference evidence="1" key="1">
    <citation type="submission" date="2022-10" db="EMBL/GenBank/DDBJ databases">
        <title>Chitiniphilus purpureus sp. nov., a novel chitin-degrading bacterium isolated from crawfish pond sediment.</title>
        <authorList>
            <person name="Li K."/>
        </authorList>
    </citation>
    <scope>NUCLEOTIDE SEQUENCE</scope>
    <source>
        <strain evidence="1">CD1</strain>
    </source>
</reference>
<name>A0ABY6DUB2_9NEIS</name>